<dbReference type="InterPro" id="IPR020846">
    <property type="entry name" value="MFS_dom"/>
</dbReference>
<feature type="transmembrane region" description="Helical" evidence="6">
    <location>
        <begin position="89"/>
        <end position="110"/>
    </location>
</feature>
<feature type="transmembrane region" description="Helical" evidence="6">
    <location>
        <begin position="392"/>
        <end position="411"/>
    </location>
</feature>
<feature type="transmembrane region" description="Helical" evidence="6">
    <location>
        <begin position="423"/>
        <end position="441"/>
    </location>
</feature>
<dbReference type="OrthoDB" id="5410178at2759"/>
<dbReference type="PANTHER" id="PTHR23502">
    <property type="entry name" value="MAJOR FACILITATOR SUPERFAMILY"/>
    <property type="match status" value="1"/>
</dbReference>
<evidence type="ECO:0000256" key="4">
    <source>
        <dbReference type="ARBA" id="ARBA00023136"/>
    </source>
</evidence>
<protein>
    <submittedName>
        <fullName evidence="8">Related to multidrug resistant protein</fullName>
    </submittedName>
</protein>
<dbReference type="GO" id="GO:0022857">
    <property type="term" value="F:transmembrane transporter activity"/>
    <property type="evidence" value="ECO:0007669"/>
    <property type="project" value="InterPro"/>
</dbReference>
<keyword evidence="3 6" id="KW-1133">Transmembrane helix</keyword>
<accession>A0A1E1JX13</accession>
<dbReference type="Pfam" id="PF07690">
    <property type="entry name" value="MFS_1"/>
    <property type="match status" value="1"/>
</dbReference>
<feature type="transmembrane region" description="Helical" evidence="6">
    <location>
        <begin position="210"/>
        <end position="229"/>
    </location>
</feature>
<reference evidence="9" key="1">
    <citation type="submission" date="2016-03" db="EMBL/GenBank/DDBJ databases">
        <authorList>
            <person name="Guldener U."/>
        </authorList>
    </citation>
    <scope>NUCLEOTIDE SEQUENCE [LARGE SCALE GENOMIC DNA]</scope>
    <source>
        <strain evidence="9">04CH-RAC-A.6.1</strain>
    </source>
</reference>
<evidence type="ECO:0000313" key="8">
    <source>
        <dbReference type="EMBL" id="CZS90261.1"/>
    </source>
</evidence>
<keyword evidence="2 6" id="KW-0812">Transmembrane</keyword>
<dbReference type="SUPFAM" id="SSF103473">
    <property type="entry name" value="MFS general substrate transporter"/>
    <property type="match status" value="1"/>
</dbReference>
<dbReference type="PROSITE" id="PS50850">
    <property type="entry name" value="MFS"/>
    <property type="match status" value="1"/>
</dbReference>
<dbReference type="InterPro" id="IPR036259">
    <property type="entry name" value="MFS_trans_sf"/>
</dbReference>
<feature type="transmembrane region" description="Helical" evidence="6">
    <location>
        <begin position="122"/>
        <end position="141"/>
    </location>
</feature>
<evidence type="ECO:0000256" key="1">
    <source>
        <dbReference type="ARBA" id="ARBA00004141"/>
    </source>
</evidence>
<feature type="transmembrane region" description="Helical" evidence="6">
    <location>
        <begin position="147"/>
        <end position="166"/>
    </location>
</feature>
<dbReference type="Proteomes" id="UP000178912">
    <property type="component" value="Unassembled WGS sequence"/>
</dbReference>
<feature type="transmembrane region" description="Helical" evidence="6">
    <location>
        <begin position="286"/>
        <end position="304"/>
    </location>
</feature>
<feature type="transmembrane region" description="Helical" evidence="6">
    <location>
        <begin position="461"/>
        <end position="480"/>
    </location>
</feature>
<comment type="subcellular location">
    <subcellularLocation>
        <location evidence="1">Membrane</location>
        <topology evidence="1">Multi-pass membrane protein</topology>
    </subcellularLocation>
</comment>
<keyword evidence="4 6" id="KW-0472">Membrane</keyword>
<dbReference type="AlphaFoldDB" id="A0A1E1JX13"/>
<feature type="transmembrane region" description="Helical" evidence="6">
    <location>
        <begin position="365"/>
        <end position="386"/>
    </location>
</feature>
<name>A0A1E1JX13_9HELO</name>
<keyword evidence="9" id="KW-1185">Reference proteome</keyword>
<evidence type="ECO:0000256" key="6">
    <source>
        <dbReference type="SAM" id="Phobius"/>
    </source>
</evidence>
<evidence type="ECO:0000256" key="5">
    <source>
        <dbReference type="SAM" id="MobiDB-lite"/>
    </source>
</evidence>
<evidence type="ECO:0000259" key="7">
    <source>
        <dbReference type="PROSITE" id="PS50850"/>
    </source>
</evidence>
<feature type="region of interest" description="Disordered" evidence="5">
    <location>
        <begin position="509"/>
        <end position="550"/>
    </location>
</feature>
<dbReference type="InterPro" id="IPR011701">
    <property type="entry name" value="MFS"/>
</dbReference>
<evidence type="ECO:0000256" key="2">
    <source>
        <dbReference type="ARBA" id="ARBA00022692"/>
    </source>
</evidence>
<feature type="transmembrane region" description="Helical" evidence="6">
    <location>
        <begin position="324"/>
        <end position="344"/>
    </location>
</feature>
<dbReference type="PANTHER" id="PTHR23502:SF157">
    <property type="entry name" value="MAJOR FACILITATOR SUPERFAMILY (MFS) PROFILE DOMAIN-CONTAINING PROTEIN-RELATED"/>
    <property type="match status" value="1"/>
</dbReference>
<feature type="domain" description="Major facilitator superfamily (MFS) profile" evidence="7">
    <location>
        <begin position="49"/>
        <end position="484"/>
    </location>
</feature>
<feature type="transmembrane region" description="Helical" evidence="6">
    <location>
        <begin position="178"/>
        <end position="198"/>
    </location>
</feature>
<proteinExistence type="predicted"/>
<dbReference type="EMBL" id="FJUX01000005">
    <property type="protein sequence ID" value="CZS90261.1"/>
    <property type="molecule type" value="Genomic_DNA"/>
</dbReference>
<evidence type="ECO:0000313" key="9">
    <source>
        <dbReference type="Proteomes" id="UP000178912"/>
    </source>
</evidence>
<evidence type="ECO:0000256" key="3">
    <source>
        <dbReference type="ARBA" id="ARBA00022989"/>
    </source>
</evidence>
<gene>
    <name evidence="8" type="ORF">RAG0_01398</name>
</gene>
<organism evidence="8 9">
    <name type="scientific">Rhynchosporium agropyri</name>
    <dbReference type="NCBI Taxonomy" id="914238"/>
    <lineage>
        <taxon>Eukaryota</taxon>
        <taxon>Fungi</taxon>
        <taxon>Dikarya</taxon>
        <taxon>Ascomycota</taxon>
        <taxon>Pezizomycotina</taxon>
        <taxon>Leotiomycetes</taxon>
        <taxon>Helotiales</taxon>
        <taxon>Ploettnerulaceae</taxon>
        <taxon>Rhynchosporium</taxon>
    </lineage>
</organism>
<dbReference type="Gene3D" id="1.20.1250.20">
    <property type="entry name" value="MFS general substrate transporter like domains"/>
    <property type="match status" value="1"/>
</dbReference>
<dbReference type="GO" id="GO:0016020">
    <property type="term" value="C:membrane"/>
    <property type="evidence" value="ECO:0007669"/>
    <property type="project" value="UniProtKB-SubCell"/>
</dbReference>
<sequence length="550" mass="60288">MINPPNSPAATEVSLSIDDQVRQHGFEYAEGQELRWQENDPSHPRHWPLCTKVFNTAVIISLDFFTTAVSTSGSGATNQGSIQYGVSQIYAIFCFTSIYVFGQALGGIIFPAISESFGRRNLYVTSMFLFSACCVIIGTVNDISAVLVGRLFSGLLSAIPTIVVAGSVEDMYDSEKRVWMIIAWGVAANIGLAFGPIYSAFITAALGWQWVFRISAIVTFGQAILTLFLKESRPSQILKGRLARFNKVTTSKQPFTIYNPDEDNSYRGFVTDSLTRPIRLFFTEPIVFLVAIMSSVAFGQIYLLTEALPAIYTQAPLNFTTEHASLSFISIGIGMSLNILPRFYDHFLLKRTKAQSKMIEPEHKIRAFAVAAPILAIGLWCFAWTIPPAVPAPWPVSFLPLILVGFATNEFDCTLSGYLTDSYTIFSASAISSMAFLRAVLSGALPLFTRQIYEALGANKATTILAAVATAFFVTPFLFLKYGEKLRERSAFARYSREAEKKISVCKERQGSKASGLTDGGTVLGDGDVEAPAEQLAGRSEEDTDFAGKY</sequence>